<keyword evidence="2" id="KW-0547">Nucleotide-binding</keyword>
<evidence type="ECO:0000256" key="2">
    <source>
        <dbReference type="ARBA" id="ARBA00022741"/>
    </source>
</evidence>
<dbReference type="CDD" id="cd16442">
    <property type="entry name" value="BPL"/>
    <property type="match status" value="1"/>
</dbReference>
<dbReference type="PANTHER" id="PTHR12835:SF5">
    <property type="entry name" value="BIOTIN--PROTEIN LIGASE"/>
    <property type="match status" value="1"/>
</dbReference>
<dbReference type="Proteomes" id="UP001164693">
    <property type="component" value="Chromosome"/>
</dbReference>
<name>A0ABY7K1F6_9ACTN</name>
<evidence type="ECO:0000259" key="6">
    <source>
        <dbReference type="PROSITE" id="PS51733"/>
    </source>
</evidence>
<dbReference type="Pfam" id="PF02237">
    <property type="entry name" value="BPL_C"/>
    <property type="match status" value="1"/>
</dbReference>
<dbReference type="InterPro" id="IPR008988">
    <property type="entry name" value="Transcriptional_repressor_C"/>
</dbReference>
<dbReference type="InterPro" id="IPR004408">
    <property type="entry name" value="Biotin_CoA_COase_ligase"/>
</dbReference>
<keyword evidence="1 7" id="KW-0436">Ligase</keyword>
<dbReference type="Gene3D" id="3.30.930.10">
    <property type="entry name" value="Bira Bifunctional Protein, Domain 2"/>
    <property type="match status" value="1"/>
</dbReference>
<gene>
    <name evidence="7" type="ORF">M6B22_07890</name>
</gene>
<dbReference type="InterPro" id="IPR004143">
    <property type="entry name" value="BPL_LPL_catalytic"/>
</dbReference>
<dbReference type="InterPro" id="IPR003142">
    <property type="entry name" value="BPL_C"/>
</dbReference>
<accession>A0ABY7K1F6</accession>
<dbReference type="SUPFAM" id="SSF50037">
    <property type="entry name" value="C-terminal domain of transcriptional repressors"/>
    <property type="match status" value="1"/>
</dbReference>
<dbReference type="Pfam" id="PF03099">
    <property type="entry name" value="BPL_LplA_LipB"/>
    <property type="match status" value="1"/>
</dbReference>
<protein>
    <recommendedName>
        <fullName evidence="5">biotin--[biotin carboxyl-carrier protein] ligase</fullName>
        <ecNumber evidence="5">6.3.4.15</ecNumber>
    </recommendedName>
</protein>
<feature type="domain" description="BPL/LPL catalytic" evidence="6">
    <location>
        <begin position="8"/>
        <end position="190"/>
    </location>
</feature>
<sequence length="263" mass="27243">MARTPLDADELRAALGGRWARVQVVEQTGSTNADLLADTGAPDRSVLVAEAQQAGRGRLDRGWTSPPGAGLTFSVLVRPAAPIATWGWLPLLTGVTLREAVSEAAGVEVSVKWPNDLLAAADGRKLAGILAQTSGEAVVIGIGLNVSTSDEELPVETATSLALCGAGEVDRTRLLVAILNRLDARLAQWDDVGGDAEACGLAAAYREACSTLRLRVAVTALDGRRIEGVARDVDSAGRLLVTTLDGGESVIGAGDVEHLRPIA</sequence>
<reference evidence="7" key="1">
    <citation type="submission" date="2022-05" db="EMBL/GenBank/DDBJ databases">
        <title>Jatrophihabitans sp. SB3-54 whole genome sequence.</title>
        <authorList>
            <person name="Suh M.K."/>
            <person name="Eom M.K."/>
            <person name="Kim J.S."/>
            <person name="Kim H.S."/>
            <person name="Do H.E."/>
            <person name="Shin Y.K."/>
            <person name="Lee J.-S."/>
        </authorList>
    </citation>
    <scope>NUCLEOTIDE SEQUENCE</scope>
    <source>
        <strain evidence="7">SB3-54</strain>
    </source>
</reference>
<evidence type="ECO:0000313" key="7">
    <source>
        <dbReference type="EMBL" id="WAX58674.1"/>
    </source>
</evidence>
<dbReference type="RefSeq" id="WP_269445217.1">
    <property type="nucleotide sequence ID" value="NZ_CP097463.1"/>
</dbReference>
<proteinExistence type="predicted"/>
<evidence type="ECO:0000256" key="3">
    <source>
        <dbReference type="ARBA" id="ARBA00022840"/>
    </source>
</evidence>
<keyword evidence="8" id="KW-1185">Reference proteome</keyword>
<organism evidence="7 8">
    <name type="scientific">Jatrophihabitans cynanchi</name>
    <dbReference type="NCBI Taxonomy" id="2944128"/>
    <lineage>
        <taxon>Bacteria</taxon>
        <taxon>Bacillati</taxon>
        <taxon>Actinomycetota</taxon>
        <taxon>Actinomycetes</taxon>
        <taxon>Jatrophihabitantales</taxon>
        <taxon>Jatrophihabitantaceae</taxon>
        <taxon>Jatrophihabitans</taxon>
    </lineage>
</organism>
<dbReference type="PANTHER" id="PTHR12835">
    <property type="entry name" value="BIOTIN PROTEIN LIGASE"/>
    <property type="match status" value="1"/>
</dbReference>
<evidence type="ECO:0000256" key="5">
    <source>
        <dbReference type="ARBA" id="ARBA00024227"/>
    </source>
</evidence>
<evidence type="ECO:0000256" key="4">
    <source>
        <dbReference type="ARBA" id="ARBA00023267"/>
    </source>
</evidence>
<dbReference type="GO" id="GO:0004077">
    <property type="term" value="F:biotin--[biotin carboxyl-carrier protein] ligase activity"/>
    <property type="evidence" value="ECO:0007669"/>
    <property type="project" value="UniProtKB-EC"/>
</dbReference>
<dbReference type="NCBIfam" id="TIGR00121">
    <property type="entry name" value="birA_ligase"/>
    <property type="match status" value="1"/>
</dbReference>
<keyword evidence="4" id="KW-0092">Biotin</keyword>
<dbReference type="PROSITE" id="PS51733">
    <property type="entry name" value="BPL_LPL_CATALYTIC"/>
    <property type="match status" value="1"/>
</dbReference>
<dbReference type="Gene3D" id="2.30.30.100">
    <property type="match status" value="1"/>
</dbReference>
<evidence type="ECO:0000256" key="1">
    <source>
        <dbReference type="ARBA" id="ARBA00022598"/>
    </source>
</evidence>
<evidence type="ECO:0000313" key="8">
    <source>
        <dbReference type="Proteomes" id="UP001164693"/>
    </source>
</evidence>
<dbReference type="SUPFAM" id="SSF55681">
    <property type="entry name" value="Class II aaRS and biotin synthetases"/>
    <property type="match status" value="1"/>
</dbReference>
<dbReference type="InterPro" id="IPR045864">
    <property type="entry name" value="aa-tRNA-synth_II/BPL/LPL"/>
</dbReference>
<dbReference type="EMBL" id="CP097463">
    <property type="protein sequence ID" value="WAX58674.1"/>
    <property type="molecule type" value="Genomic_DNA"/>
</dbReference>
<keyword evidence="3" id="KW-0067">ATP-binding</keyword>
<dbReference type="EC" id="6.3.4.15" evidence="5"/>